<dbReference type="PANTHER" id="PTHR14226">
    <property type="entry name" value="NEUROPATHY TARGET ESTERASE/SWISS CHEESE D.MELANOGASTER"/>
    <property type="match status" value="1"/>
</dbReference>
<dbReference type="RefSeq" id="WP_196105134.1">
    <property type="nucleotide sequence ID" value="NZ_CP064942.1"/>
</dbReference>
<feature type="short sequence motif" description="GXGXXG" evidence="4">
    <location>
        <begin position="21"/>
        <end position="26"/>
    </location>
</feature>
<dbReference type="SUPFAM" id="SSF52151">
    <property type="entry name" value="FabD/lysophospholipase-like"/>
    <property type="match status" value="1"/>
</dbReference>
<keyword evidence="3 4" id="KW-0443">Lipid metabolism</keyword>
<evidence type="ECO:0000256" key="2">
    <source>
        <dbReference type="ARBA" id="ARBA00022963"/>
    </source>
</evidence>
<evidence type="ECO:0000256" key="4">
    <source>
        <dbReference type="PROSITE-ProRule" id="PRU01161"/>
    </source>
</evidence>
<dbReference type="PROSITE" id="PS51635">
    <property type="entry name" value="PNPLA"/>
    <property type="match status" value="1"/>
</dbReference>
<sequence>MAKGQGRGPQHTKSINLALQGGGAHGAFTWGVLDRMFEEDPLWIEAISGTSAGAMNAVVAAQGMYDNGAAGAREALHDFWSEVSRAGRGSPIQRTPFDVAWGNWSLDNAPGYLMLDMMSRLASPYDMNPFGLNPLRDVVKNFVDFEKVSGEDDMGVFLSATNVETGQPRVFHRHEITLDVVMASACLPFMFQAVEIDGVPYWDGGYVGNPVLFPFIDHSPCADILIVQINPMERKGTPRAARDILNRVNEITFNASLLSDLRTIDFVDQMIEQGHLSTDDYRQMRVHMIDGAVEMLNLTASSKLNAEWAFLTHLRDIGRGAADRWLKTHFDDIDNRSTLDLRSVLPVMGSPRNRVPEAPKTQT</sequence>
<dbReference type="EMBL" id="CP064942">
    <property type="protein sequence ID" value="QPH55872.1"/>
    <property type="molecule type" value="Genomic_DNA"/>
</dbReference>
<accession>A0A7S9LV67</accession>
<dbReference type="PANTHER" id="PTHR14226:SF78">
    <property type="entry name" value="SLR0060 PROTEIN"/>
    <property type="match status" value="1"/>
</dbReference>
<reference evidence="6 7" key="1">
    <citation type="submission" date="2020-11" db="EMBL/GenBank/DDBJ databases">
        <title>Description of Pontivivens ytuae sp. nov. isolated from deep sea sediment of Mariana Trench.</title>
        <authorList>
            <person name="Wang Z."/>
            <person name="Sun Q.-L."/>
            <person name="Xu X.-D."/>
            <person name="Tang Y.-Z."/>
            <person name="Zhang J."/>
        </authorList>
    </citation>
    <scope>NUCLEOTIDE SEQUENCE [LARGE SCALE GENOMIC DNA]</scope>
    <source>
        <strain evidence="6 7">MT2928</strain>
    </source>
</reference>
<dbReference type="InterPro" id="IPR016035">
    <property type="entry name" value="Acyl_Trfase/lysoPLipase"/>
</dbReference>
<dbReference type="Proteomes" id="UP000594800">
    <property type="component" value="Chromosome"/>
</dbReference>
<feature type="short sequence motif" description="DGA/G" evidence="4">
    <location>
        <begin position="203"/>
        <end position="205"/>
    </location>
</feature>
<feature type="short sequence motif" description="GXSXG" evidence="4">
    <location>
        <begin position="49"/>
        <end position="53"/>
    </location>
</feature>
<keyword evidence="2 4" id="KW-0442">Lipid degradation</keyword>
<dbReference type="Gene3D" id="3.40.1090.10">
    <property type="entry name" value="Cytosolic phospholipase A2 catalytic domain"/>
    <property type="match status" value="2"/>
</dbReference>
<keyword evidence="7" id="KW-1185">Reference proteome</keyword>
<evidence type="ECO:0000313" key="7">
    <source>
        <dbReference type="Proteomes" id="UP000594800"/>
    </source>
</evidence>
<feature type="active site" description="Nucleophile" evidence="4">
    <location>
        <position position="51"/>
    </location>
</feature>
<organism evidence="6 7">
    <name type="scientific">Pontivivens ytuae</name>
    <dbReference type="NCBI Taxonomy" id="2789856"/>
    <lineage>
        <taxon>Bacteria</taxon>
        <taxon>Pseudomonadati</taxon>
        <taxon>Pseudomonadota</taxon>
        <taxon>Alphaproteobacteria</taxon>
        <taxon>Rhodobacterales</taxon>
        <taxon>Paracoccaceae</taxon>
        <taxon>Pontivivens</taxon>
    </lineage>
</organism>
<protein>
    <submittedName>
        <fullName evidence="6">Patatin-like phospholipase family protein</fullName>
    </submittedName>
</protein>
<dbReference type="KEGG" id="poz:I0K15_09175"/>
<dbReference type="InterPro" id="IPR002641">
    <property type="entry name" value="PNPLA_dom"/>
</dbReference>
<evidence type="ECO:0000313" key="6">
    <source>
        <dbReference type="EMBL" id="QPH55872.1"/>
    </source>
</evidence>
<dbReference type="GO" id="GO:0016042">
    <property type="term" value="P:lipid catabolic process"/>
    <property type="evidence" value="ECO:0007669"/>
    <property type="project" value="UniProtKB-UniRule"/>
</dbReference>
<feature type="domain" description="PNPLA" evidence="5">
    <location>
        <begin position="17"/>
        <end position="216"/>
    </location>
</feature>
<proteinExistence type="predicted"/>
<dbReference type="GO" id="GO:0016787">
    <property type="term" value="F:hydrolase activity"/>
    <property type="evidence" value="ECO:0007669"/>
    <property type="project" value="UniProtKB-UniRule"/>
</dbReference>
<feature type="active site" description="Proton acceptor" evidence="4">
    <location>
        <position position="203"/>
    </location>
</feature>
<keyword evidence="1 4" id="KW-0378">Hydrolase</keyword>
<name>A0A7S9LV67_9RHOB</name>
<evidence type="ECO:0000256" key="3">
    <source>
        <dbReference type="ARBA" id="ARBA00023098"/>
    </source>
</evidence>
<dbReference type="AlphaFoldDB" id="A0A7S9LV67"/>
<evidence type="ECO:0000259" key="5">
    <source>
        <dbReference type="PROSITE" id="PS51635"/>
    </source>
</evidence>
<dbReference type="Pfam" id="PF01734">
    <property type="entry name" value="Patatin"/>
    <property type="match status" value="1"/>
</dbReference>
<gene>
    <name evidence="6" type="ORF">I0K15_09175</name>
</gene>
<evidence type="ECO:0000256" key="1">
    <source>
        <dbReference type="ARBA" id="ARBA00022801"/>
    </source>
</evidence>
<dbReference type="InterPro" id="IPR050301">
    <property type="entry name" value="NTE"/>
</dbReference>